<keyword evidence="1" id="KW-0472">Membrane</keyword>
<evidence type="ECO:0000313" key="2">
    <source>
        <dbReference type="EMBL" id="SFS82745.1"/>
    </source>
</evidence>
<dbReference type="EMBL" id="FOZZ01000005">
    <property type="protein sequence ID" value="SFS82745.1"/>
    <property type="molecule type" value="Genomic_DNA"/>
</dbReference>
<organism evidence="2 3">
    <name type="scientific">Sphingobacterium wenxiniae</name>
    <dbReference type="NCBI Taxonomy" id="683125"/>
    <lineage>
        <taxon>Bacteria</taxon>
        <taxon>Pseudomonadati</taxon>
        <taxon>Bacteroidota</taxon>
        <taxon>Sphingobacteriia</taxon>
        <taxon>Sphingobacteriales</taxon>
        <taxon>Sphingobacteriaceae</taxon>
        <taxon>Sphingobacterium</taxon>
    </lineage>
</organism>
<keyword evidence="1" id="KW-0812">Transmembrane</keyword>
<accession>A0A1I6T0D3</accession>
<name>A0A1I6T0D3_9SPHI</name>
<evidence type="ECO:0000313" key="3">
    <source>
        <dbReference type="Proteomes" id="UP000198785"/>
    </source>
</evidence>
<protein>
    <submittedName>
        <fullName evidence="2">Uncharacterized protein</fullName>
    </submittedName>
</protein>
<proteinExistence type="predicted"/>
<sequence length="37" mass="4486">MKKEERKEAVMEQTMSKVPLYKLLVGYILFLLWICRP</sequence>
<keyword evidence="1" id="KW-1133">Transmembrane helix</keyword>
<reference evidence="2 3" key="1">
    <citation type="submission" date="2016-10" db="EMBL/GenBank/DDBJ databases">
        <authorList>
            <person name="de Groot N.N."/>
        </authorList>
    </citation>
    <scope>NUCLEOTIDE SEQUENCE [LARGE SCALE GENOMIC DNA]</scope>
    <source>
        <strain evidence="2 3">DSM 22789</strain>
    </source>
</reference>
<dbReference type="AlphaFoldDB" id="A0A1I6T0D3"/>
<gene>
    <name evidence="2" type="ORF">SAMN05660206_105188</name>
</gene>
<keyword evidence="3" id="KW-1185">Reference proteome</keyword>
<evidence type="ECO:0000256" key="1">
    <source>
        <dbReference type="SAM" id="Phobius"/>
    </source>
</evidence>
<feature type="transmembrane region" description="Helical" evidence="1">
    <location>
        <begin position="20"/>
        <end position="36"/>
    </location>
</feature>
<dbReference type="Proteomes" id="UP000198785">
    <property type="component" value="Unassembled WGS sequence"/>
</dbReference>